<reference evidence="1 2" key="1">
    <citation type="submission" date="2014-10" db="EMBL/GenBank/DDBJ databases">
        <title>Genome sequence of Pectobacterium carotovorum M022.</title>
        <authorList>
            <person name="Chan K.-G."/>
            <person name="Tan W.-S."/>
        </authorList>
    </citation>
    <scope>NUCLEOTIDE SEQUENCE [LARGE SCALE GENOMIC DNA]</scope>
    <source>
        <strain evidence="1 2">M022</strain>
    </source>
</reference>
<dbReference type="Pfam" id="PF03237">
    <property type="entry name" value="Terminase_6N"/>
    <property type="match status" value="1"/>
</dbReference>
<evidence type="ECO:0000313" key="2">
    <source>
        <dbReference type="Proteomes" id="UP000053038"/>
    </source>
</evidence>
<accession>A0A7V8IIE6</accession>
<comment type="caution">
    <text evidence="1">The sequence shown here is derived from an EMBL/GenBank/DDBJ whole genome shotgun (WGS) entry which is preliminary data.</text>
</comment>
<dbReference type="OrthoDB" id="6631737at2"/>
<dbReference type="EMBL" id="JSXC01000034">
    <property type="protein sequence ID" value="KHN51344.1"/>
    <property type="molecule type" value="Genomic_DNA"/>
</dbReference>
<proteinExistence type="predicted"/>
<sequence length="249" mass="28218">MKMTTFTPSQIDDLHTAIERFTFPHQAVWQRVGRLNVDRTITKARQIGATAFFAREALLDALTTGRNQIFYAPTQASAQVARTYMQAVAWQVGVNLSTNCAGHVLLKDAQISFLGEKSHCAVYSGNVYVDEFPWFKNPRAALLIAKSMSMYKQHRRTLYGSVSDNYSAFQVWRGDFSRRRHPQPALFMPGSSFGADGVWRQSLTLEQAAAQGCNLHDIETIKREFTPAEYRQFFECDWSQAINNKGMDA</sequence>
<evidence type="ECO:0008006" key="3">
    <source>
        <dbReference type="Google" id="ProtNLM"/>
    </source>
</evidence>
<protein>
    <recommendedName>
        <fullName evidence="3">Terminase</fullName>
    </recommendedName>
</protein>
<gene>
    <name evidence="1" type="ORF">OI69_12265</name>
</gene>
<dbReference type="Proteomes" id="UP000053038">
    <property type="component" value="Unassembled WGS sequence"/>
</dbReference>
<name>A0A7V8IIE6_9GAMM</name>
<dbReference type="AlphaFoldDB" id="A0A7V8IIE6"/>
<keyword evidence="2" id="KW-1185">Reference proteome</keyword>
<organism evidence="1 2">
    <name type="scientific">Pectobacterium fontis</name>
    <dbReference type="NCBI Taxonomy" id="2558042"/>
    <lineage>
        <taxon>Bacteria</taxon>
        <taxon>Pseudomonadati</taxon>
        <taxon>Pseudomonadota</taxon>
        <taxon>Gammaproteobacteria</taxon>
        <taxon>Enterobacterales</taxon>
        <taxon>Pectobacteriaceae</taxon>
        <taxon>Pectobacterium</taxon>
    </lineage>
</organism>
<evidence type="ECO:0000313" key="1">
    <source>
        <dbReference type="EMBL" id="KHN51344.1"/>
    </source>
</evidence>